<name>A0A8I2YQH5_9AGAM</name>
<accession>A0A8I2YQH5</accession>
<evidence type="ECO:0000313" key="6">
    <source>
        <dbReference type="EMBL" id="KAG6376334.1"/>
    </source>
</evidence>
<dbReference type="PANTHER" id="PTHR43791">
    <property type="entry name" value="PERMEASE-RELATED"/>
    <property type="match status" value="1"/>
</dbReference>
<proteinExistence type="predicted"/>
<dbReference type="GO" id="GO:0022857">
    <property type="term" value="F:transmembrane transporter activity"/>
    <property type="evidence" value="ECO:0007669"/>
    <property type="project" value="TreeGrafter"/>
</dbReference>
<organism evidence="6 7">
    <name type="scientific">Boletus reticuloceps</name>
    <dbReference type="NCBI Taxonomy" id="495285"/>
    <lineage>
        <taxon>Eukaryota</taxon>
        <taxon>Fungi</taxon>
        <taxon>Dikarya</taxon>
        <taxon>Basidiomycota</taxon>
        <taxon>Agaricomycotina</taxon>
        <taxon>Agaricomycetes</taxon>
        <taxon>Agaricomycetidae</taxon>
        <taxon>Boletales</taxon>
        <taxon>Boletineae</taxon>
        <taxon>Boletaceae</taxon>
        <taxon>Boletoideae</taxon>
        <taxon>Boletus</taxon>
    </lineage>
</organism>
<comment type="caution">
    <text evidence="6">The sequence shown here is derived from an EMBL/GenBank/DDBJ whole genome shotgun (WGS) entry which is preliminary data.</text>
</comment>
<evidence type="ECO:0000256" key="1">
    <source>
        <dbReference type="ARBA" id="ARBA00004141"/>
    </source>
</evidence>
<evidence type="ECO:0000256" key="2">
    <source>
        <dbReference type="ARBA" id="ARBA00022448"/>
    </source>
</evidence>
<comment type="subcellular location">
    <subcellularLocation>
        <location evidence="1">Membrane</location>
        <topology evidence="1">Multi-pass membrane protein</topology>
    </subcellularLocation>
</comment>
<keyword evidence="3" id="KW-0812">Transmembrane</keyword>
<dbReference type="Proteomes" id="UP000683000">
    <property type="component" value="Unassembled WGS sequence"/>
</dbReference>
<dbReference type="PANTHER" id="PTHR43791:SF85">
    <property type="entry name" value="TRANSPORTER, PUTATIVE (AFU_ORTHOLOGUE AFUA_6G00710)-RELATED"/>
    <property type="match status" value="1"/>
</dbReference>
<dbReference type="InterPro" id="IPR036259">
    <property type="entry name" value="MFS_trans_sf"/>
</dbReference>
<evidence type="ECO:0000313" key="7">
    <source>
        <dbReference type="Proteomes" id="UP000683000"/>
    </source>
</evidence>
<dbReference type="EMBL" id="JAGFBS010000012">
    <property type="protein sequence ID" value="KAG6376334.1"/>
    <property type="molecule type" value="Genomic_DNA"/>
</dbReference>
<keyword evidence="2" id="KW-0813">Transport</keyword>
<dbReference type="OrthoDB" id="2985014at2759"/>
<dbReference type="AlphaFoldDB" id="A0A8I2YQH5"/>
<protein>
    <submittedName>
        <fullName evidence="6">Uncharacterized protein</fullName>
    </submittedName>
</protein>
<dbReference type="GO" id="GO:0016020">
    <property type="term" value="C:membrane"/>
    <property type="evidence" value="ECO:0007669"/>
    <property type="project" value="UniProtKB-SubCell"/>
</dbReference>
<evidence type="ECO:0000256" key="3">
    <source>
        <dbReference type="ARBA" id="ARBA00022692"/>
    </source>
</evidence>
<evidence type="ECO:0000256" key="4">
    <source>
        <dbReference type="ARBA" id="ARBA00022989"/>
    </source>
</evidence>
<keyword evidence="5" id="KW-0472">Membrane</keyword>
<keyword evidence="7" id="KW-1185">Reference proteome</keyword>
<dbReference type="SUPFAM" id="SSF103473">
    <property type="entry name" value="MFS general substrate transporter"/>
    <property type="match status" value="1"/>
</dbReference>
<sequence>MNLPGRVATFFASASLSGAFSGLLAAAIDEINGKSGRPHWAWIFILVGRHTALLGEYLTVMTGRDFHFPVWNRLFFLASSFASKARFLSGEEHAYVVSRLKEDGAVSQDDKNDSFSWREVIESARSPHVWLLAIALFFNGDV</sequence>
<reference evidence="6" key="1">
    <citation type="submission" date="2021-03" db="EMBL/GenBank/DDBJ databases">
        <title>Evolutionary innovations through gain and loss of genes in the ectomycorrhizal Boletales.</title>
        <authorList>
            <person name="Wu G."/>
            <person name="Miyauchi S."/>
            <person name="Morin E."/>
            <person name="Yang Z.-L."/>
            <person name="Xu J."/>
            <person name="Martin F.M."/>
        </authorList>
    </citation>
    <scope>NUCLEOTIDE SEQUENCE</scope>
    <source>
        <strain evidence="6">BR01</strain>
    </source>
</reference>
<evidence type="ECO:0000256" key="5">
    <source>
        <dbReference type="ARBA" id="ARBA00023136"/>
    </source>
</evidence>
<keyword evidence="4" id="KW-1133">Transmembrane helix</keyword>
<gene>
    <name evidence="6" type="ORF">JVT61DRAFT_2315</name>
</gene>